<evidence type="ECO:0000313" key="6">
    <source>
        <dbReference type="Proteomes" id="UP000564385"/>
    </source>
</evidence>
<reference evidence="5 6" key="1">
    <citation type="submission" date="2020-07" db="EMBL/GenBank/DDBJ databases">
        <title>Genomic Encyclopedia of Type Strains, Phase IV (KMG-V): Genome sequencing to study the core and pangenomes of soil and plant-associated prokaryotes.</title>
        <authorList>
            <person name="Whitman W."/>
        </authorList>
    </citation>
    <scope>NUCLEOTIDE SEQUENCE [LARGE SCALE GENOMIC DNA]</scope>
    <source>
        <strain evidence="5 6">M8UP22</strain>
    </source>
</reference>
<name>A0A852VGQ5_9BACT</name>
<evidence type="ECO:0000256" key="3">
    <source>
        <dbReference type="ARBA" id="ARBA00022840"/>
    </source>
</evidence>
<sequence>MPLTAIAYETEARPTNGTQIASKQPIASLTGVTKRYGNALALDRLNLSLHPGEIVALLGPNGAGKSTAIKLLLGLIAPTSGATRVFGSDPREAATRNRVGAMLQISRITEMLKVREHLDLFRSYYPNPLPTADILRIAQLQGIEDRLFGQLSGGQRQRVLFALALCGNPDLIFLDEPTVGMDIEARRGLWAEIRVLAAMGKTVLLTTHYLEEADALADRIIVINKGRVICEGTPAEIKRNSGGRRIRCRTSLSSELLRALPTVTGVEHHGEATIVTAVNAEEVVREMLLRDETLSGLEIASPALEDAFLALTKA</sequence>
<keyword evidence="2" id="KW-0547">Nucleotide-binding</keyword>
<evidence type="ECO:0000256" key="2">
    <source>
        <dbReference type="ARBA" id="ARBA00022741"/>
    </source>
</evidence>
<dbReference type="PROSITE" id="PS00211">
    <property type="entry name" value="ABC_TRANSPORTER_1"/>
    <property type="match status" value="1"/>
</dbReference>
<dbReference type="SUPFAM" id="SSF52540">
    <property type="entry name" value="P-loop containing nucleoside triphosphate hydrolases"/>
    <property type="match status" value="1"/>
</dbReference>
<keyword evidence="1" id="KW-0813">Transport</keyword>
<dbReference type="InterPro" id="IPR003593">
    <property type="entry name" value="AAA+_ATPase"/>
</dbReference>
<dbReference type="InterPro" id="IPR003439">
    <property type="entry name" value="ABC_transporter-like_ATP-bd"/>
</dbReference>
<dbReference type="InterPro" id="IPR050763">
    <property type="entry name" value="ABC_transporter_ATP-binding"/>
</dbReference>
<dbReference type="Gene3D" id="3.40.50.300">
    <property type="entry name" value="P-loop containing nucleotide triphosphate hydrolases"/>
    <property type="match status" value="1"/>
</dbReference>
<dbReference type="InterPro" id="IPR017871">
    <property type="entry name" value="ABC_transporter-like_CS"/>
</dbReference>
<dbReference type="PANTHER" id="PTHR42711:SF17">
    <property type="entry name" value="ABC TRANSPORTER ATP-BINDING PROTEIN"/>
    <property type="match status" value="1"/>
</dbReference>
<proteinExistence type="predicted"/>
<keyword evidence="3 5" id="KW-0067">ATP-binding</keyword>
<organism evidence="5 6">
    <name type="scientific">Tunturiibacter lichenicola</name>
    <dbReference type="NCBI Taxonomy" id="2051959"/>
    <lineage>
        <taxon>Bacteria</taxon>
        <taxon>Pseudomonadati</taxon>
        <taxon>Acidobacteriota</taxon>
        <taxon>Terriglobia</taxon>
        <taxon>Terriglobales</taxon>
        <taxon>Acidobacteriaceae</taxon>
        <taxon>Tunturiibacter</taxon>
    </lineage>
</organism>
<dbReference type="PANTHER" id="PTHR42711">
    <property type="entry name" value="ABC TRANSPORTER ATP-BINDING PROTEIN"/>
    <property type="match status" value="1"/>
</dbReference>
<dbReference type="GO" id="GO:0016887">
    <property type="term" value="F:ATP hydrolysis activity"/>
    <property type="evidence" value="ECO:0007669"/>
    <property type="project" value="InterPro"/>
</dbReference>
<dbReference type="AlphaFoldDB" id="A0A852VGQ5"/>
<evidence type="ECO:0000259" key="4">
    <source>
        <dbReference type="PROSITE" id="PS50893"/>
    </source>
</evidence>
<accession>A0A852VGQ5</accession>
<dbReference type="InterPro" id="IPR027417">
    <property type="entry name" value="P-loop_NTPase"/>
</dbReference>
<gene>
    <name evidence="5" type="ORF">HDF08_004137</name>
</gene>
<dbReference type="CDD" id="cd03230">
    <property type="entry name" value="ABC_DR_subfamily_A"/>
    <property type="match status" value="1"/>
</dbReference>
<dbReference type="SMART" id="SM00382">
    <property type="entry name" value="AAA"/>
    <property type="match status" value="1"/>
</dbReference>
<dbReference type="Pfam" id="PF00005">
    <property type="entry name" value="ABC_tran"/>
    <property type="match status" value="1"/>
</dbReference>
<evidence type="ECO:0000256" key="1">
    <source>
        <dbReference type="ARBA" id="ARBA00022448"/>
    </source>
</evidence>
<feature type="domain" description="ABC transporter" evidence="4">
    <location>
        <begin position="27"/>
        <end position="250"/>
    </location>
</feature>
<dbReference type="Proteomes" id="UP000564385">
    <property type="component" value="Unassembled WGS sequence"/>
</dbReference>
<evidence type="ECO:0000313" key="5">
    <source>
        <dbReference type="EMBL" id="NYF92018.1"/>
    </source>
</evidence>
<dbReference type="GO" id="GO:0005524">
    <property type="term" value="F:ATP binding"/>
    <property type="evidence" value="ECO:0007669"/>
    <property type="project" value="UniProtKB-KW"/>
</dbReference>
<dbReference type="PROSITE" id="PS50893">
    <property type="entry name" value="ABC_TRANSPORTER_2"/>
    <property type="match status" value="1"/>
</dbReference>
<protein>
    <submittedName>
        <fullName evidence="5">ABC-2 type transport system ATP-binding protein</fullName>
    </submittedName>
</protein>
<dbReference type="EMBL" id="JACCCU010000003">
    <property type="protein sequence ID" value="NYF92018.1"/>
    <property type="molecule type" value="Genomic_DNA"/>
</dbReference>
<comment type="caution">
    <text evidence="5">The sequence shown here is derived from an EMBL/GenBank/DDBJ whole genome shotgun (WGS) entry which is preliminary data.</text>
</comment>